<dbReference type="SUPFAM" id="SSF53448">
    <property type="entry name" value="Nucleotide-diphospho-sugar transferases"/>
    <property type="match status" value="3"/>
</dbReference>
<dbReference type="GO" id="GO:0016757">
    <property type="term" value="F:glycosyltransferase activity"/>
    <property type="evidence" value="ECO:0007669"/>
    <property type="project" value="UniProtKB-KW"/>
</dbReference>
<dbReference type="CDD" id="cd00761">
    <property type="entry name" value="Glyco_tranf_GTA_type"/>
    <property type="match status" value="1"/>
</dbReference>
<evidence type="ECO:0000313" key="2">
    <source>
        <dbReference type="EMBL" id="MCL2895335.1"/>
    </source>
</evidence>
<dbReference type="PANTHER" id="PTHR43179:SF7">
    <property type="entry name" value="RHAMNOSYLTRANSFERASE WBBL"/>
    <property type="match status" value="1"/>
</dbReference>
<protein>
    <submittedName>
        <fullName evidence="2">Glycosyltransferase</fullName>
        <ecNumber evidence="2">2.4.-.-</ecNumber>
    </submittedName>
</protein>
<proteinExistence type="predicted"/>
<sequence length="1182" mass="132805">MTASPLVSVIILAANARYFEQALGSACQQDVDNLEIIVRDGTGDNLVENIVYRLSSTSRYPIHYQRHEPSLERAEALNQALNQAQGRYIKLLADGDVLREDHIRKLVTAIETSPDIVLAGSRRRRIDGEGQVQKDIMATAYPFSADQVIDGRSLNRFLAESVLNFIGELSCVLFRRADLLALAPAWFQIDGQEIASIADLALYSQLLRQGNLMMLAEPLTDHRIDSEPLSSTLSAKAEDEYRLFRATLRGWQDGDNIAEPTGQIQIADPAQPDSFTPFNLEQALQEAQQRSAGVKSTAEWLAQRVPTASESRLITDYLAQHPAGREFAIVVLDEEGDEEKLLATLDSIIAAQHPGVKLLRIVLTSADLSLDRFPCDDLRKREQQSLAQSLNQIADDYAFDWLMLVQAGETFTAGGLLMTSLGLVSAQSCAAVYGDQLLRGADNQLGASCRPDFNLDYLLSLPAVMARHWLFNRQVLCELGGFDAAFPEALEFEFIVRLIEQKGIGSIGHLAEFLTIADNISLRTVADEIKILVRHLQRRGYSQGQVLSVLPGHYRLDYAHQEQPLVSIIIPTKDQLPVLIACVTSLLEKTRYKNYELLIVDNNSETPEAQAWLNGLAQVDPNRIRVLRYPHAFNYSAINNMAADEARGDFLLLLNNDTAIIQEDWLDNLLNHALRPEVGIVGAKLVYPDRRIQHGGVILGLRGPAEHPFNGDPMDAAGYMQRLQVDQNYSVVTAACLLIRKSVYQQVGGLDEQAFKVSYNDVDLCLKVREAGYLTVWTPYAVVMHEGSVSQKKVDTAVAEAKRQRFAAEQDAMYQKWLPVIARDPAYNTNLSLHGRGFELEPDAELSWRPLTWHPLPVVMAHFADQAGCGHYRVMKPFHALKEAGLIDGKLSNVYLNLPTMTRYAPDVLILQRQTSAYFHDWIARLNRFTQTFKVYELDDYLPNVPLKSVHRAKIPKDVVRLMRKSLGFMDRFVVSTAPLAEAFADLHPNIRVVENRLPPQWWENVQGARRQGKKPRVGWGGGSSHTGDLELITDIVRDLADEVEWVFFGMCPEKLRPYMHEFHRGVEIDLYPAKLASLNLDLALAPLEDNLFNRCKSNLRLLEYGACGFPVICTDLDPYQGDLPVTRVRNRYKDWMDAIRMHLADLDATAQMGDALQAAVKRDWMLTGDNLELWRKAWLPD</sequence>
<gene>
    <name evidence="2" type="ORF">MFP26_21930</name>
</gene>
<dbReference type="RefSeq" id="WP_249246319.1">
    <property type="nucleotide sequence ID" value="NZ_JAKPBZ010000116.1"/>
</dbReference>
<evidence type="ECO:0000313" key="3">
    <source>
        <dbReference type="Proteomes" id="UP001203069"/>
    </source>
</evidence>
<dbReference type="InterPro" id="IPR029044">
    <property type="entry name" value="Nucleotide-diphossugar_trans"/>
</dbReference>
<dbReference type="Pfam" id="PF00535">
    <property type="entry name" value="Glycos_transf_2"/>
    <property type="match status" value="2"/>
</dbReference>
<dbReference type="Gene3D" id="3.90.550.10">
    <property type="entry name" value="Spore Coat Polysaccharide Biosynthesis Protein SpsA, Chain A"/>
    <property type="match status" value="2"/>
</dbReference>
<feature type="domain" description="Glycosyltransferase 2-like" evidence="1">
    <location>
        <begin position="567"/>
        <end position="745"/>
    </location>
</feature>
<dbReference type="CDD" id="cd04186">
    <property type="entry name" value="GT_2_like_c"/>
    <property type="match status" value="1"/>
</dbReference>
<dbReference type="EC" id="2.4.-.-" evidence="2"/>
<dbReference type="Proteomes" id="UP001203069">
    <property type="component" value="Unassembled WGS sequence"/>
</dbReference>
<dbReference type="InterPro" id="IPR001173">
    <property type="entry name" value="Glyco_trans_2-like"/>
</dbReference>
<accession>A0ABT0MZP1</accession>
<keyword evidence="2" id="KW-0808">Transferase</keyword>
<feature type="domain" description="Glycosyltransferase 2-like" evidence="1">
    <location>
        <begin position="8"/>
        <end position="145"/>
    </location>
</feature>
<organism evidence="2 3">
    <name type="scientific">Brenneria tiliae</name>
    <dbReference type="NCBI Taxonomy" id="2914984"/>
    <lineage>
        <taxon>Bacteria</taxon>
        <taxon>Pseudomonadati</taxon>
        <taxon>Pseudomonadota</taxon>
        <taxon>Gammaproteobacteria</taxon>
        <taxon>Enterobacterales</taxon>
        <taxon>Pectobacteriaceae</taxon>
        <taxon>Brenneria</taxon>
    </lineage>
</organism>
<dbReference type="SUPFAM" id="SSF53756">
    <property type="entry name" value="UDP-Glycosyltransferase/glycogen phosphorylase"/>
    <property type="match status" value="1"/>
</dbReference>
<reference evidence="2 3" key="1">
    <citation type="submission" date="2022-02" db="EMBL/GenBank/DDBJ databases">
        <title>Description of Brenneria tiliae sp. nov. isolated from symptomatic Tilia x moltkei and Tilia x europaea trees in the UK.</title>
        <authorList>
            <person name="Kile H."/>
        </authorList>
    </citation>
    <scope>NUCLEOTIDE SEQUENCE [LARGE SCALE GENOMIC DNA]</scope>
    <source>
        <strain evidence="2 3">MC1SB4.1</strain>
    </source>
</reference>
<name>A0ABT0MZP1_9GAMM</name>
<keyword evidence="3" id="KW-1185">Reference proteome</keyword>
<keyword evidence="2" id="KW-0328">Glycosyltransferase</keyword>
<evidence type="ECO:0000259" key="1">
    <source>
        <dbReference type="Pfam" id="PF00535"/>
    </source>
</evidence>
<comment type="caution">
    <text evidence="2">The sequence shown here is derived from an EMBL/GenBank/DDBJ whole genome shotgun (WGS) entry which is preliminary data.</text>
</comment>
<dbReference type="PANTHER" id="PTHR43179">
    <property type="entry name" value="RHAMNOSYLTRANSFERASE WBBL"/>
    <property type="match status" value="1"/>
</dbReference>
<dbReference type="Gene3D" id="3.40.50.2000">
    <property type="entry name" value="Glycogen Phosphorylase B"/>
    <property type="match status" value="1"/>
</dbReference>
<dbReference type="EMBL" id="JAKPBZ010000116">
    <property type="protein sequence ID" value="MCL2895335.1"/>
    <property type="molecule type" value="Genomic_DNA"/>
</dbReference>